<keyword evidence="2" id="KW-1185">Reference proteome</keyword>
<organism evidence="1 2">
    <name type="scientific">Gimesia chilikensis</name>
    <dbReference type="NCBI Taxonomy" id="2605989"/>
    <lineage>
        <taxon>Bacteria</taxon>
        <taxon>Pseudomonadati</taxon>
        <taxon>Planctomycetota</taxon>
        <taxon>Planctomycetia</taxon>
        <taxon>Planctomycetales</taxon>
        <taxon>Planctomycetaceae</taxon>
        <taxon>Gimesia</taxon>
    </lineage>
</organism>
<evidence type="ECO:0000313" key="2">
    <source>
        <dbReference type="Proteomes" id="UP000320421"/>
    </source>
</evidence>
<accession>A0A517PU87</accession>
<name>A0A517PU87_9PLAN</name>
<dbReference type="RefSeq" id="WP_145189589.1">
    <property type="nucleotide sequence ID" value="NZ_CP036266.1"/>
</dbReference>
<dbReference type="EMBL" id="CP036266">
    <property type="protein sequence ID" value="QDT22933.1"/>
    <property type="molecule type" value="Genomic_DNA"/>
</dbReference>
<reference evidence="1 2" key="1">
    <citation type="submission" date="2019-02" db="EMBL/GenBank/DDBJ databases">
        <title>Deep-cultivation of Planctomycetes and their phenomic and genomic characterization uncovers novel biology.</title>
        <authorList>
            <person name="Wiegand S."/>
            <person name="Jogler M."/>
            <person name="Boedeker C."/>
            <person name="Pinto D."/>
            <person name="Vollmers J."/>
            <person name="Rivas-Marin E."/>
            <person name="Kohn T."/>
            <person name="Peeters S.H."/>
            <person name="Heuer A."/>
            <person name="Rast P."/>
            <person name="Oberbeckmann S."/>
            <person name="Bunk B."/>
            <person name="Jeske O."/>
            <person name="Meyerdierks A."/>
            <person name="Storesund J.E."/>
            <person name="Kallscheuer N."/>
            <person name="Luecker S."/>
            <person name="Lage O.M."/>
            <person name="Pohl T."/>
            <person name="Merkel B.J."/>
            <person name="Hornburger P."/>
            <person name="Mueller R.-W."/>
            <person name="Bruemmer F."/>
            <person name="Labrenz M."/>
            <person name="Spormann A.M."/>
            <person name="Op den Camp H."/>
            <person name="Overmann J."/>
            <person name="Amann R."/>
            <person name="Jetten M.S.M."/>
            <person name="Mascher T."/>
            <person name="Medema M.H."/>
            <person name="Devos D.P."/>
            <person name="Kaster A.-K."/>
            <person name="Ovreas L."/>
            <person name="Rohde M."/>
            <person name="Galperin M.Y."/>
            <person name="Jogler C."/>
        </authorList>
    </citation>
    <scope>NUCLEOTIDE SEQUENCE [LARGE SCALE GENOMIC DNA]</scope>
    <source>
        <strain evidence="1 2">HG66A1</strain>
    </source>
</reference>
<dbReference type="OrthoDB" id="287670at2"/>
<proteinExistence type="predicted"/>
<gene>
    <name evidence="1" type="ORF">HG66A1_47440</name>
</gene>
<evidence type="ECO:0000313" key="1">
    <source>
        <dbReference type="EMBL" id="QDT22933.1"/>
    </source>
</evidence>
<dbReference type="Proteomes" id="UP000320421">
    <property type="component" value="Chromosome"/>
</dbReference>
<sequence length="107" mass="12487">MKFPLHRIEIETDSERQLSGQVQRELLSIPKIVKQEFSEQEWFAFQLVLEEYVVELLKERRSAALRSRHGIAGSCQLSVLFERRQILISFNGQEKVLQYPEDGPVVS</sequence>
<protein>
    <submittedName>
        <fullName evidence="1">Uncharacterized protein</fullName>
    </submittedName>
</protein>
<dbReference type="AlphaFoldDB" id="A0A517PU87"/>